<keyword evidence="2" id="KW-0813">Transport</keyword>
<feature type="transmembrane region" description="Helical" evidence="7">
    <location>
        <begin position="397"/>
        <end position="419"/>
    </location>
</feature>
<evidence type="ECO:0000256" key="7">
    <source>
        <dbReference type="SAM" id="Phobius"/>
    </source>
</evidence>
<feature type="transmembrane region" description="Helical" evidence="7">
    <location>
        <begin position="431"/>
        <end position="452"/>
    </location>
</feature>
<evidence type="ECO:0000256" key="5">
    <source>
        <dbReference type="ARBA" id="ARBA00023136"/>
    </source>
</evidence>
<accession>A0A6J3M4S0</accession>
<dbReference type="InterPro" id="IPR036259">
    <property type="entry name" value="MFS_trans_sf"/>
</dbReference>
<feature type="domain" description="Major facilitator superfamily (MFS) profile" evidence="8">
    <location>
        <begin position="69"/>
        <end position="488"/>
    </location>
</feature>
<reference evidence="10" key="3">
    <citation type="submission" date="2025-08" db="UniProtKB">
        <authorList>
            <consortium name="RefSeq"/>
        </authorList>
    </citation>
    <scope>IDENTIFICATION</scope>
    <source>
        <strain evidence="10">CBS 342.82</strain>
    </source>
</reference>
<dbReference type="OrthoDB" id="2962993at2759"/>
<dbReference type="FunFam" id="1.20.1250.20:FF:000034">
    <property type="entry name" value="MFS general substrate transporter"/>
    <property type="match status" value="1"/>
</dbReference>
<feature type="transmembrane region" description="Helical" evidence="7">
    <location>
        <begin position="166"/>
        <end position="189"/>
    </location>
</feature>
<protein>
    <submittedName>
        <fullName evidence="10">MFS general substrate transporter</fullName>
    </submittedName>
</protein>
<proteinExistence type="predicted"/>
<dbReference type="GO" id="GO:0022857">
    <property type="term" value="F:transmembrane transporter activity"/>
    <property type="evidence" value="ECO:0007669"/>
    <property type="project" value="InterPro"/>
</dbReference>
<keyword evidence="3 7" id="KW-0812">Transmembrane</keyword>
<dbReference type="RefSeq" id="XP_033458938.1">
    <property type="nucleotide sequence ID" value="XM_033603181.1"/>
</dbReference>
<evidence type="ECO:0000256" key="6">
    <source>
        <dbReference type="SAM" id="MobiDB-lite"/>
    </source>
</evidence>
<feature type="transmembrane region" description="Helical" evidence="7">
    <location>
        <begin position="366"/>
        <end position="385"/>
    </location>
</feature>
<feature type="region of interest" description="Disordered" evidence="6">
    <location>
        <begin position="1"/>
        <end position="39"/>
    </location>
</feature>
<feature type="transmembrane region" description="Helical" evidence="7">
    <location>
        <begin position="106"/>
        <end position="128"/>
    </location>
</feature>
<dbReference type="SUPFAM" id="SSF103473">
    <property type="entry name" value="MFS general substrate transporter"/>
    <property type="match status" value="1"/>
</dbReference>
<dbReference type="PROSITE" id="PS50850">
    <property type="entry name" value="MFS"/>
    <property type="match status" value="1"/>
</dbReference>
<organism evidence="10">
    <name type="scientific">Dissoconium aciculare CBS 342.82</name>
    <dbReference type="NCBI Taxonomy" id="1314786"/>
    <lineage>
        <taxon>Eukaryota</taxon>
        <taxon>Fungi</taxon>
        <taxon>Dikarya</taxon>
        <taxon>Ascomycota</taxon>
        <taxon>Pezizomycotina</taxon>
        <taxon>Dothideomycetes</taxon>
        <taxon>Dothideomycetidae</taxon>
        <taxon>Mycosphaerellales</taxon>
        <taxon>Dissoconiaceae</taxon>
        <taxon>Dissoconium</taxon>
    </lineage>
</organism>
<feature type="compositionally biased region" description="Low complexity" evidence="6">
    <location>
        <begin position="18"/>
        <end position="39"/>
    </location>
</feature>
<dbReference type="GeneID" id="54360981"/>
<feature type="transmembrane region" description="Helical" evidence="7">
    <location>
        <begin position="337"/>
        <end position="359"/>
    </location>
</feature>
<evidence type="ECO:0000256" key="4">
    <source>
        <dbReference type="ARBA" id="ARBA00022989"/>
    </source>
</evidence>
<dbReference type="InterPro" id="IPR011701">
    <property type="entry name" value="MFS"/>
</dbReference>
<dbReference type="AlphaFoldDB" id="A0A6J3M4S0"/>
<feature type="transmembrane region" description="Helical" evidence="7">
    <location>
        <begin position="234"/>
        <end position="256"/>
    </location>
</feature>
<feature type="transmembrane region" description="Helical" evidence="7">
    <location>
        <begin position="304"/>
        <end position="325"/>
    </location>
</feature>
<reference evidence="10" key="1">
    <citation type="submission" date="2020-01" db="EMBL/GenBank/DDBJ databases">
        <authorList>
            <consortium name="DOE Joint Genome Institute"/>
            <person name="Haridas S."/>
            <person name="Albert R."/>
            <person name="Binder M."/>
            <person name="Bloem J."/>
            <person name="Labutti K."/>
            <person name="Salamov A."/>
            <person name="Andreopoulos B."/>
            <person name="Baker S.E."/>
            <person name="Barry K."/>
            <person name="Bills G."/>
            <person name="Bluhm B.H."/>
            <person name="Cannon C."/>
            <person name="Castanera R."/>
            <person name="Culley D.E."/>
            <person name="Daum C."/>
            <person name="Ezra D."/>
            <person name="Gonzalez J.B."/>
            <person name="Henrissat B."/>
            <person name="Kuo A."/>
            <person name="Liang C."/>
            <person name="Lipzen A."/>
            <person name="Lutzoni F."/>
            <person name="Magnuson J."/>
            <person name="Mondo S."/>
            <person name="Nolan M."/>
            <person name="Ohm R."/>
            <person name="Pangilinan J."/>
            <person name="Park H.-J."/>
            <person name="Ramirez L."/>
            <person name="Alfaro M."/>
            <person name="Sun H."/>
            <person name="Tritt A."/>
            <person name="Yoshinaga Y."/>
            <person name="Zwiers L.-H."/>
            <person name="Turgeon B.G."/>
            <person name="Goodwin S.B."/>
            <person name="Spatafora J.W."/>
            <person name="Crous P.W."/>
            <person name="Grigoriev I.V."/>
        </authorList>
    </citation>
    <scope>NUCLEOTIDE SEQUENCE</scope>
    <source>
        <strain evidence="10">CBS 342.82</strain>
    </source>
</reference>
<feature type="transmembrane region" description="Helical" evidence="7">
    <location>
        <begin position="458"/>
        <end position="480"/>
    </location>
</feature>
<dbReference type="GO" id="GO:0016020">
    <property type="term" value="C:membrane"/>
    <property type="evidence" value="ECO:0007669"/>
    <property type="project" value="UniProtKB-SubCell"/>
</dbReference>
<keyword evidence="5 7" id="KW-0472">Membrane</keyword>
<keyword evidence="9" id="KW-1185">Reference proteome</keyword>
<dbReference type="Pfam" id="PF07690">
    <property type="entry name" value="MFS_1"/>
    <property type="match status" value="1"/>
</dbReference>
<evidence type="ECO:0000256" key="1">
    <source>
        <dbReference type="ARBA" id="ARBA00004141"/>
    </source>
</evidence>
<evidence type="ECO:0000256" key="3">
    <source>
        <dbReference type="ARBA" id="ARBA00022692"/>
    </source>
</evidence>
<gene>
    <name evidence="10" type="ORF">K489DRAFT_370806</name>
</gene>
<dbReference type="InterPro" id="IPR020846">
    <property type="entry name" value="MFS_dom"/>
</dbReference>
<evidence type="ECO:0000256" key="2">
    <source>
        <dbReference type="ARBA" id="ARBA00022448"/>
    </source>
</evidence>
<feature type="transmembrane region" description="Helical" evidence="7">
    <location>
        <begin position="65"/>
        <end position="82"/>
    </location>
</feature>
<keyword evidence="4 7" id="KW-1133">Transmembrane helix</keyword>
<dbReference type="Proteomes" id="UP000504637">
    <property type="component" value="Unplaced"/>
</dbReference>
<feature type="transmembrane region" description="Helical" evidence="7">
    <location>
        <begin position="201"/>
        <end position="222"/>
    </location>
</feature>
<evidence type="ECO:0000313" key="9">
    <source>
        <dbReference type="Proteomes" id="UP000504637"/>
    </source>
</evidence>
<feature type="transmembrane region" description="Helical" evidence="7">
    <location>
        <begin position="135"/>
        <end position="154"/>
    </location>
</feature>
<reference evidence="10" key="2">
    <citation type="submission" date="2020-04" db="EMBL/GenBank/DDBJ databases">
        <authorList>
            <consortium name="NCBI Genome Project"/>
        </authorList>
    </citation>
    <scope>NUCLEOTIDE SEQUENCE</scope>
    <source>
        <strain evidence="10">CBS 342.82</strain>
    </source>
</reference>
<evidence type="ECO:0000259" key="8">
    <source>
        <dbReference type="PROSITE" id="PS50850"/>
    </source>
</evidence>
<dbReference type="Gene3D" id="1.20.1250.20">
    <property type="entry name" value="MFS general substrate transporter like domains"/>
    <property type="match status" value="2"/>
</dbReference>
<comment type="subcellular location">
    <subcellularLocation>
        <location evidence="1">Membrane</location>
        <topology evidence="1">Multi-pass membrane protein</topology>
    </subcellularLocation>
</comment>
<sequence>MGFSWSKKNPTLRHGSDDQVASSSASDTEKQTGQTAAVATAQDLPTDPITLEVHRRREKALLRKLDLHLVPGVAILYLLSFLDRSNVANAKLEGLTKDLGISDPDYSTGLTIFFIGYILFEVIWNIILKRIGPRIWLPLITLVWGIVATLQGVVQNNERVSGTAGFFVVRFFLGLTEGGLFPGVVFYLSMWYKRAERQYRIALFFSAASLAGAFGGVLAYGISFMNGIGGYQGWRWIFIIEGLLTVVLAVAAWWYIADWPAKATFVTEDERRLIQARLAADSDASQSEVFEWDEVWKALKDYKVWLYCAAFHTLSLPLYTISFFLPSIIKALGYQSYQAQLLTVPPYALATALTVVYAVVSERVGVRAPFVIASSLTAVIGYAILIGNTDPIGHPGVSYVGVFFATAGIFPSCALALSWPAMNVSGQTKRAVASGLQITIGNTGAIIGTQIYRNPPRYLVGHSVALAYMVLNCVVAAVLWHTLRRENKKRDRVAAGSNAVVAAGDWQGDDDPRWRFRL</sequence>
<dbReference type="FunFam" id="1.20.1250.20:FF:000068">
    <property type="entry name" value="MFS general substrate transporter"/>
    <property type="match status" value="1"/>
</dbReference>
<evidence type="ECO:0000313" key="10">
    <source>
        <dbReference type="RefSeq" id="XP_033458938.1"/>
    </source>
</evidence>
<name>A0A6J3M4S0_9PEZI</name>
<dbReference type="PANTHER" id="PTHR43791:SF22">
    <property type="entry name" value="TRANSPORTER, PUTATIVE (AFU_ORTHOLOGUE AFUA_6G11320)-RELATED"/>
    <property type="match status" value="1"/>
</dbReference>
<dbReference type="PANTHER" id="PTHR43791">
    <property type="entry name" value="PERMEASE-RELATED"/>
    <property type="match status" value="1"/>
</dbReference>